<evidence type="ECO:0000256" key="1">
    <source>
        <dbReference type="SAM" id="MobiDB-lite"/>
    </source>
</evidence>
<dbReference type="Proteomes" id="UP000218628">
    <property type="component" value="Chromosome"/>
</dbReference>
<name>A0A291DHJ2_9MICC</name>
<accession>A0A291DHJ2</accession>
<evidence type="ECO:0000313" key="3">
    <source>
        <dbReference type="EMBL" id="ATF63884.1"/>
    </source>
</evidence>
<gene>
    <name evidence="3" type="ORF">CO690_09455</name>
</gene>
<feature type="region of interest" description="Disordered" evidence="1">
    <location>
        <begin position="483"/>
        <end position="515"/>
    </location>
</feature>
<feature type="signal peptide" evidence="2">
    <location>
        <begin position="1"/>
        <end position="30"/>
    </location>
</feature>
<feature type="region of interest" description="Disordered" evidence="1">
    <location>
        <begin position="363"/>
        <end position="446"/>
    </location>
</feature>
<reference evidence="4" key="1">
    <citation type="submission" date="2017-09" db="EMBL/GenBank/DDBJ databases">
        <title>FDA dAtabase for Regulatory Grade micrObial Sequences (FDA-ARGOS): Supporting development and validation of Infectious Disease Dx tests.</title>
        <authorList>
            <person name="Minogue T."/>
            <person name="Wolcott M."/>
            <person name="Wasieloski L."/>
            <person name="Aguilar W."/>
            <person name="Moore D."/>
            <person name="Tallon L."/>
            <person name="Sadzewicz L."/>
            <person name="Ott S."/>
            <person name="Zhao X."/>
            <person name="Nagaraj S."/>
            <person name="Vavikolanu K."/>
            <person name="Aluvathingal J."/>
            <person name="Nadendla S."/>
            <person name="Sichtig H."/>
        </authorList>
    </citation>
    <scope>NUCLEOTIDE SEQUENCE [LARGE SCALE GENOMIC DNA]</scope>
    <source>
        <strain evidence="4">FDAARGOS_369</strain>
    </source>
</reference>
<feature type="chain" id="PRO_5013353140" evidence="2">
    <location>
        <begin position="31"/>
        <end position="543"/>
    </location>
</feature>
<protein>
    <submittedName>
        <fullName evidence="3">Enoyl-CoA hydratase</fullName>
    </submittedName>
</protein>
<proteinExistence type="predicted"/>
<dbReference type="AlphaFoldDB" id="A0A291DHJ2"/>
<feature type="compositionally biased region" description="Low complexity" evidence="1">
    <location>
        <begin position="206"/>
        <end position="215"/>
    </location>
</feature>
<dbReference type="RefSeq" id="WP_096741146.1">
    <property type="nucleotide sequence ID" value="NZ_CP023510.1"/>
</dbReference>
<sequence>MSIYSAKHRIVTATILAAGLQCGLVVPSVAAEAPVTTHSAVQKTATLTATPNQAEDNQQVQGAASTITMKAQLKDGSYLLRWTGFPEGLEASSVLVDVNFYTPSGEYGGSVLESPTLTEGTKEGEFRLLMSPATDSNVVYVIVLEDTAHGVSYEFFVTEQGNRLVQTADPRNGKAKPTEPPVDIEREEAETGEASAQPTPEAVNLPSPTATSSTDTSDDTVRRTVDNPQNHDSGQYVISEDNSVYDPMNQRDGKAHLSIQDSQGDSQDDTKPVTVRATNFPRNDKGYDLIVMEIDSNGNTVGDALAIVHVGPESISAGAFEAVIGVPGASLQIGRTYLVAAFDAGDDGNLQLNTVRFTVTQASAENGGSSSNSSSKDEGNPAVESSASSSAPADAAGASGTKAPAAGSTSKTRGIQADTAMAPGTNDATISIPRAAGSPATASSSALGYRTGEAQPVEVATPESNLPSGTDSAAQSRRAAILNGSSSQVRTDPGSPNGVKATEAQITRNMDKSSPLLPSLVTLGGGLILGALGMSRMHTSKKD</sequence>
<feature type="compositionally biased region" description="Low complexity" evidence="1">
    <location>
        <begin position="435"/>
        <end position="446"/>
    </location>
</feature>
<keyword evidence="2" id="KW-0732">Signal</keyword>
<dbReference type="EMBL" id="CP023510">
    <property type="protein sequence ID" value="ATF63884.1"/>
    <property type="molecule type" value="Genomic_DNA"/>
</dbReference>
<evidence type="ECO:0000256" key="2">
    <source>
        <dbReference type="SAM" id="SignalP"/>
    </source>
</evidence>
<feature type="compositionally biased region" description="Low complexity" evidence="1">
    <location>
        <begin position="385"/>
        <end position="410"/>
    </location>
</feature>
<organism evidence="3 4">
    <name type="scientific">Rothia mucilaginosa</name>
    <dbReference type="NCBI Taxonomy" id="43675"/>
    <lineage>
        <taxon>Bacteria</taxon>
        <taxon>Bacillati</taxon>
        <taxon>Actinomycetota</taxon>
        <taxon>Actinomycetes</taxon>
        <taxon>Micrococcales</taxon>
        <taxon>Micrococcaceae</taxon>
        <taxon>Rothia</taxon>
    </lineage>
</organism>
<feature type="region of interest" description="Disordered" evidence="1">
    <location>
        <begin position="166"/>
        <end position="273"/>
    </location>
</feature>
<evidence type="ECO:0000313" key="4">
    <source>
        <dbReference type="Proteomes" id="UP000218628"/>
    </source>
</evidence>
<feature type="compositionally biased region" description="Low complexity" evidence="1">
    <location>
        <begin position="363"/>
        <end position="374"/>
    </location>
</feature>